<dbReference type="EMBL" id="AUVB01000072">
    <property type="protein sequence ID" value="KGE03049.1"/>
    <property type="molecule type" value="Genomic_DNA"/>
</dbReference>
<name>A0A095WWN2_9GAMM</name>
<keyword evidence="2" id="KW-1185">Reference proteome</keyword>
<comment type="caution">
    <text evidence="1">The sequence shown here is derived from an EMBL/GenBank/DDBJ whole genome shotgun (WGS) entry which is preliminary data.</text>
</comment>
<proteinExistence type="predicted"/>
<organism evidence="1 2">
    <name type="scientific">Pseudohaliea rubra DSM 19751</name>
    <dbReference type="NCBI Taxonomy" id="1265313"/>
    <lineage>
        <taxon>Bacteria</taxon>
        <taxon>Pseudomonadati</taxon>
        <taxon>Pseudomonadota</taxon>
        <taxon>Gammaproteobacteria</taxon>
        <taxon>Cellvibrionales</taxon>
        <taxon>Halieaceae</taxon>
        <taxon>Pseudohaliea</taxon>
    </lineage>
</organism>
<dbReference type="AlphaFoldDB" id="A0A095WWN2"/>
<dbReference type="STRING" id="1265313.HRUBRA_02366"/>
<protein>
    <submittedName>
        <fullName evidence="1">Uncharacterized protein</fullName>
    </submittedName>
</protein>
<gene>
    <name evidence="1" type="ORF">HRUBRA_02366</name>
</gene>
<dbReference type="RefSeq" id="WP_144244490.1">
    <property type="nucleotide sequence ID" value="NZ_KN234815.1"/>
</dbReference>
<accession>A0A095WWN2</accession>
<dbReference type="HOGENOM" id="CLU_2716833_0_0_6"/>
<dbReference type="PROSITE" id="PS51257">
    <property type="entry name" value="PROKAR_LIPOPROTEIN"/>
    <property type="match status" value="1"/>
</dbReference>
<evidence type="ECO:0000313" key="1">
    <source>
        <dbReference type="EMBL" id="KGE03049.1"/>
    </source>
</evidence>
<evidence type="ECO:0000313" key="2">
    <source>
        <dbReference type="Proteomes" id="UP000029640"/>
    </source>
</evidence>
<reference evidence="1 2" key="1">
    <citation type="journal article" date="2014" name="Genome Announc.">
        <title>Genome Sequence of Gammaproteobacterial Pseudohaliea rubra Type Strain DSM 19751, Isolated from Coastal Seawater of the Mediterranean Sea.</title>
        <authorList>
            <person name="Spring S."/>
            <person name="Fiebig A."/>
            <person name="Riedel T."/>
            <person name="Goker M."/>
            <person name="Klenk H.P."/>
        </authorList>
    </citation>
    <scope>NUCLEOTIDE SEQUENCE [LARGE SCALE GENOMIC DNA]</scope>
    <source>
        <strain evidence="1 2">DSM 19751</strain>
    </source>
</reference>
<sequence>MNKHDAAARAGLHRVDGEGLTNFPVALACPCGACYRLPMMARTAFSSAVGDSSGARGAAVFRSARCRRSAGP</sequence>
<dbReference type="Proteomes" id="UP000029640">
    <property type="component" value="Unassembled WGS sequence"/>
</dbReference>